<protein>
    <submittedName>
        <fullName evidence="2">Uncharacterized protein</fullName>
    </submittedName>
</protein>
<organism evidence="2 3">
    <name type="scientific">Corchorus capsularis</name>
    <name type="common">Jute</name>
    <dbReference type="NCBI Taxonomy" id="210143"/>
    <lineage>
        <taxon>Eukaryota</taxon>
        <taxon>Viridiplantae</taxon>
        <taxon>Streptophyta</taxon>
        <taxon>Embryophyta</taxon>
        <taxon>Tracheophyta</taxon>
        <taxon>Spermatophyta</taxon>
        <taxon>Magnoliopsida</taxon>
        <taxon>eudicotyledons</taxon>
        <taxon>Gunneridae</taxon>
        <taxon>Pentapetalae</taxon>
        <taxon>rosids</taxon>
        <taxon>malvids</taxon>
        <taxon>Malvales</taxon>
        <taxon>Malvaceae</taxon>
        <taxon>Grewioideae</taxon>
        <taxon>Apeibeae</taxon>
        <taxon>Corchorus</taxon>
    </lineage>
</organism>
<name>A0A1R3GKD1_COCAP</name>
<proteinExistence type="predicted"/>
<dbReference type="Gramene" id="OMO58517">
    <property type="protein sequence ID" value="OMO58517"/>
    <property type="gene ID" value="CCACVL1_25452"/>
</dbReference>
<feature type="region of interest" description="Disordered" evidence="1">
    <location>
        <begin position="1"/>
        <end position="24"/>
    </location>
</feature>
<gene>
    <name evidence="2" type="ORF">CCACVL1_25452</name>
</gene>
<dbReference type="EMBL" id="AWWV01014196">
    <property type="protein sequence ID" value="OMO58517.1"/>
    <property type="molecule type" value="Genomic_DNA"/>
</dbReference>
<dbReference type="AlphaFoldDB" id="A0A1R3GKD1"/>
<keyword evidence="3" id="KW-1185">Reference proteome</keyword>
<accession>A0A1R3GKD1</accession>
<reference evidence="2 3" key="1">
    <citation type="submission" date="2013-09" db="EMBL/GenBank/DDBJ databases">
        <title>Corchorus capsularis genome sequencing.</title>
        <authorList>
            <person name="Alam M."/>
            <person name="Haque M.S."/>
            <person name="Islam M.S."/>
            <person name="Emdad E.M."/>
            <person name="Islam M.M."/>
            <person name="Ahmed B."/>
            <person name="Halim A."/>
            <person name="Hossen Q.M.M."/>
            <person name="Hossain M.Z."/>
            <person name="Ahmed R."/>
            <person name="Khan M.M."/>
            <person name="Islam R."/>
            <person name="Rashid M.M."/>
            <person name="Khan S.A."/>
            <person name="Rahman M.S."/>
            <person name="Alam M."/>
        </authorList>
    </citation>
    <scope>NUCLEOTIDE SEQUENCE [LARGE SCALE GENOMIC DNA]</scope>
    <source>
        <strain evidence="3">cv. CVL-1</strain>
        <tissue evidence="2">Whole seedling</tissue>
    </source>
</reference>
<sequence length="24" mass="2518">MVKTTPCPYAAADKQSPKGKPTTP</sequence>
<evidence type="ECO:0000256" key="1">
    <source>
        <dbReference type="SAM" id="MobiDB-lite"/>
    </source>
</evidence>
<comment type="caution">
    <text evidence="2">The sequence shown here is derived from an EMBL/GenBank/DDBJ whole genome shotgun (WGS) entry which is preliminary data.</text>
</comment>
<dbReference type="Proteomes" id="UP000188268">
    <property type="component" value="Unassembled WGS sequence"/>
</dbReference>
<evidence type="ECO:0000313" key="3">
    <source>
        <dbReference type="Proteomes" id="UP000188268"/>
    </source>
</evidence>
<evidence type="ECO:0000313" key="2">
    <source>
        <dbReference type="EMBL" id="OMO58517.1"/>
    </source>
</evidence>